<evidence type="ECO:0000256" key="1">
    <source>
        <dbReference type="SAM" id="MobiDB-lite"/>
    </source>
</evidence>
<sequence>MGNNTCCAQRQQQIRMADEETTDSVPSLRKNTRRPIDKIEDSCSIASKSNYSNILSPKRPKRKQDTSSRTLNIPSSNRNLRKFKKGKSGKRMKNINGTSSKNICTSKSKTSDYGGNNKSSKNASELYIDNEMTKMYAEKRARRVSFMKGIEYKPIAYSETPITKEETIGEYRDKLRGVNFDNFTKYNKKMRLTPNF</sequence>
<dbReference type="AlphaFoldDB" id="A0AAD1XEG5"/>
<feature type="compositionally biased region" description="Polar residues" evidence="1">
    <location>
        <begin position="95"/>
        <end position="118"/>
    </location>
</feature>
<organism evidence="2 3">
    <name type="scientific">Euplotes crassus</name>
    <dbReference type="NCBI Taxonomy" id="5936"/>
    <lineage>
        <taxon>Eukaryota</taxon>
        <taxon>Sar</taxon>
        <taxon>Alveolata</taxon>
        <taxon>Ciliophora</taxon>
        <taxon>Intramacronucleata</taxon>
        <taxon>Spirotrichea</taxon>
        <taxon>Hypotrichia</taxon>
        <taxon>Euplotida</taxon>
        <taxon>Euplotidae</taxon>
        <taxon>Moneuplotes</taxon>
    </lineage>
</organism>
<name>A0AAD1XEG5_EUPCR</name>
<comment type="caution">
    <text evidence="2">The sequence shown here is derived from an EMBL/GenBank/DDBJ whole genome shotgun (WGS) entry which is preliminary data.</text>
</comment>
<gene>
    <name evidence="2" type="ORF">ECRASSUSDP1_LOCUS9084</name>
</gene>
<dbReference type="EMBL" id="CAMPGE010008913">
    <property type="protein sequence ID" value="CAI2367796.1"/>
    <property type="molecule type" value="Genomic_DNA"/>
</dbReference>
<feature type="compositionally biased region" description="Polar residues" evidence="1">
    <location>
        <begin position="1"/>
        <end position="14"/>
    </location>
</feature>
<proteinExistence type="predicted"/>
<protein>
    <submittedName>
        <fullName evidence="2">Uncharacterized protein</fullName>
    </submittedName>
</protein>
<feature type="compositionally biased region" description="Basic residues" evidence="1">
    <location>
        <begin position="79"/>
        <end position="93"/>
    </location>
</feature>
<feature type="compositionally biased region" description="Polar residues" evidence="1">
    <location>
        <begin position="44"/>
        <end position="55"/>
    </location>
</feature>
<evidence type="ECO:0000313" key="2">
    <source>
        <dbReference type="EMBL" id="CAI2367796.1"/>
    </source>
</evidence>
<accession>A0AAD1XEG5</accession>
<evidence type="ECO:0000313" key="3">
    <source>
        <dbReference type="Proteomes" id="UP001295684"/>
    </source>
</evidence>
<dbReference type="Proteomes" id="UP001295684">
    <property type="component" value="Unassembled WGS sequence"/>
</dbReference>
<feature type="region of interest" description="Disordered" evidence="1">
    <location>
        <begin position="1"/>
        <end position="118"/>
    </location>
</feature>
<reference evidence="2" key="1">
    <citation type="submission" date="2023-07" db="EMBL/GenBank/DDBJ databases">
        <authorList>
            <consortium name="AG Swart"/>
            <person name="Singh M."/>
            <person name="Singh A."/>
            <person name="Seah K."/>
            <person name="Emmerich C."/>
        </authorList>
    </citation>
    <scope>NUCLEOTIDE SEQUENCE</scope>
    <source>
        <strain evidence="2">DP1</strain>
    </source>
</reference>
<keyword evidence="3" id="KW-1185">Reference proteome</keyword>
<feature type="compositionally biased region" description="Polar residues" evidence="1">
    <location>
        <begin position="67"/>
        <end position="78"/>
    </location>
</feature>